<proteinExistence type="predicted"/>
<dbReference type="PANTHER" id="PTHR37691">
    <property type="entry name" value="BLR3518 PROTEIN"/>
    <property type="match status" value="1"/>
</dbReference>
<dbReference type="SUPFAM" id="SSF75169">
    <property type="entry name" value="DsrEFH-like"/>
    <property type="match status" value="1"/>
</dbReference>
<dbReference type="EMBL" id="JBHSSC010000033">
    <property type="protein sequence ID" value="MFC6181102.1"/>
    <property type="molecule type" value="Genomic_DNA"/>
</dbReference>
<dbReference type="InterPro" id="IPR027396">
    <property type="entry name" value="DsrEFH-like"/>
</dbReference>
<protein>
    <submittedName>
        <fullName evidence="1">DsrE family protein</fullName>
    </submittedName>
</protein>
<dbReference type="RefSeq" id="WP_137629489.1">
    <property type="nucleotide sequence ID" value="NZ_BJDJ01000024.1"/>
</dbReference>
<accession>A0ABW1S059</accession>
<evidence type="ECO:0000313" key="2">
    <source>
        <dbReference type="Proteomes" id="UP001596282"/>
    </source>
</evidence>
<dbReference type="Gene3D" id="3.40.1260.10">
    <property type="entry name" value="DsrEFH-like"/>
    <property type="match status" value="1"/>
</dbReference>
<reference evidence="2" key="1">
    <citation type="journal article" date="2019" name="Int. J. Syst. Evol. Microbiol.">
        <title>The Global Catalogue of Microorganisms (GCM) 10K type strain sequencing project: providing services to taxonomists for standard genome sequencing and annotation.</title>
        <authorList>
            <consortium name="The Broad Institute Genomics Platform"/>
            <consortium name="The Broad Institute Genome Sequencing Center for Infectious Disease"/>
            <person name="Wu L."/>
            <person name="Ma J."/>
        </authorList>
    </citation>
    <scope>NUCLEOTIDE SEQUENCE [LARGE SCALE GENOMIC DNA]</scope>
    <source>
        <strain evidence="2">CCM 8933</strain>
    </source>
</reference>
<keyword evidence="2" id="KW-1185">Reference proteome</keyword>
<sequence length="106" mass="11228">MPKVVVHIDEVAKVAMAMGNVRNLLAALPTSKVIIVVNGPAVTTLTSADWATFITDNPQVEIDACHNALMSHQLVATDLVAGVKVVPAGVVRIVELEAQGFNYLKP</sequence>
<gene>
    <name evidence="1" type="ORF">ACFP5Y_07715</name>
</gene>
<dbReference type="Proteomes" id="UP001596282">
    <property type="component" value="Unassembled WGS sequence"/>
</dbReference>
<organism evidence="1 2">
    <name type="scientific">Lactiplantibacillus daowaiensis</name>
    <dbReference type="NCBI Taxonomy" id="2559918"/>
    <lineage>
        <taxon>Bacteria</taxon>
        <taxon>Bacillati</taxon>
        <taxon>Bacillota</taxon>
        <taxon>Bacilli</taxon>
        <taxon>Lactobacillales</taxon>
        <taxon>Lactobacillaceae</taxon>
        <taxon>Lactiplantibacillus</taxon>
    </lineage>
</organism>
<dbReference type="PANTHER" id="PTHR37691:SF1">
    <property type="entry name" value="BLR3518 PROTEIN"/>
    <property type="match status" value="1"/>
</dbReference>
<evidence type="ECO:0000313" key="1">
    <source>
        <dbReference type="EMBL" id="MFC6181102.1"/>
    </source>
</evidence>
<name>A0ABW1S059_9LACO</name>
<comment type="caution">
    <text evidence="1">The sequence shown here is derived from an EMBL/GenBank/DDBJ whole genome shotgun (WGS) entry which is preliminary data.</text>
</comment>